<evidence type="ECO:0000313" key="2">
    <source>
        <dbReference type="WBParaSite" id="SMRG1_22810.4"/>
    </source>
</evidence>
<sequence length="175" mass="20159">MYVCSRIDPLFFFISFCRKNDKFISWDAILSEIGGCFDVFSNIPNMESRLEEICDKRCSKEAEILSTNQLSHQTCLRLAYQLVADYLSPDLFIKLQEKIGLKTTEFNSPDMNSSENINPIDDKSIQKSFDSKNYQPKEDYSSALKLNESKINEPIIKKAKIPKGVQSITNFFNKK</sequence>
<dbReference type="WBParaSite" id="SMRG1_22810.4">
    <property type="protein sequence ID" value="SMRG1_22810.4"/>
    <property type="gene ID" value="SMRG1_22810"/>
</dbReference>
<name>A0AA84ZDX3_9TREM</name>
<protein>
    <submittedName>
        <fullName evidence="2">Uncharacterized protein</fullName>
    </submittedName>
</protein>
<evidence type="ECO:0000313" key="1">
    <source>
        <dbReference type="Proteomes" id="UP000050790"/>
    </source>
</evidence>
<organism evidence="1 2">
    <name type="scientific">Schistosoma margrebowiei</name>
    <dbReference type="NCBI Taxonomy" id="48269"/>
    <lineage>
        <taxon>Eukaryota</taxon>
        <taxon>Metazoa</taxon>
        <taxon>Spiralia</taxon>
        <taxon>Lophotrochozoa</taxon>
        <taxon>Platyhelminthes</taxon>
        <taxon>Trematoda</taxon>
        <taxon>Digenea</taxon>
        <taxon>Strigeidida</taxon>
        <taxon>Schistosomatoidea</taxon>
        <taxon>Schistosomatidae</taxon>
        <taxon>Schistosoma</taxon>
    </lineage>
</organism>
<accession>A0AA84ZDX3</accession>
<reference evidence="2" key="1">
    <citation type="submission" date="2023-11" db="UniProtKB">
        <authorList>
            <consortium name="WormBaseParasite"/>
        </authorList>
    </citation>
    <scope>IDENTIFICATION</scope>
</reference>
<dbReference type="AlphaFoldDB" id="A0AA84ZDX3"/>
<proteinExistence type="predicted"/>
<dbReference type="Proteomes" id="UP000050790">
    <property type="component" value="Unassembled WGS sequence"/>
</dbReference>